<name>A0ABQ6W9F6_9EURO</name>
<accession>A0ABQ6W9F6</accession>
<evidence type="ECO:0008006" key="3">
    <source>
        <dbReference type="Google" id="ProtNLM"/>
    </source>
</evidence>
<reference evidence="1 2" key="1">
    <citation type="submission" date="2019-04" db="EMBL/GenBank/DDBJ databases">
        <authorList>
            <consortium name="DOE Joint Genome Institute"/>
            <person name="Mondo S."/>
            <person name="Kjaerbolling I."/>
            <person name="Vesth T."/>
            <person name="Frisvad J.C."/>
            <person name="Nybo J.L."/>
            <person name="Theobald S."/>
            <person name="Kildgaard S."/>
            <person name="Isbrandt T."/>
            <person name="Kuo A."/>
            <person name="Sato A."/>
            <person name="Lyhne E.K."/>
            <person name="Kogle M.E."/>
            <person name="Wiebenga A."/>
            <person name="Kun R.S."/>
            <person name="Lubbers R.J."/>
            <person name="Makela M.R."/>
            <person name="Barry K."/>
            <person name="Chovatia M."/>
            <person name="Clum A."/>
            <person name="Daum C."/>
            <person name="Haridas S."/>
            <person name="He G."/>
            <person name="LaButti K."/>
            <person name="Lipzen A."/>
            <person name="Riley R."/>
            <person name="Salamov A."/>
            <person name="Simmons B.A."/>
            <person name="Magnuson J.K."/>
            <person name="Henrissat B."/>
            <person name="Mortensen U.H."/>
            <person name="Larsen T.O."/>
            <person name="Devries R.P."/>
            <person name="Grigoriev I.V."/>
            <person name="Machida M."/>
            <person name="Baker S.E."/>
            <person name="Andersen M.R."/>
            <person name="Cantor M.N."/>
            <person name="Hua S.X."/>
        </authorList>
    </citation>
    <scope>NUCLEOTIDE SEQUENCE [LARGE SCALE GENOMIC DNA]</scope>
    <source>
        <strain evidence="1 2">CBS 117616</strain>
    </source>
</reference>
<dbReference type="Proteomes" id="UP000325395">
    <property type="component" value="Unassembled WGS sequence"/>
</dbReference>
<keyword evidence="2" id="KW-1185">Reference proteome</keyword>
<organism evidence="1 2">
    <name type="scientific">Aspergillus pseudocaelatus</name>
    <dbReference type="NCBI Taxonomy" id="1825620"/>
    <lineage>
        <taxon>Eukaryota</taxon>
        <taxon>Fungi</taxon>
        <taxon>Dikarya</taxon>
        <taxon>Ascomycota</taxon>
        <taxon>Pezizomycotina</taxon>
        <taxon>Eurotiomycetes</taxon>
        <taxon>Eurotiomycetidae</taxon>
        <taxon>Eurotiales</taxon>
        <taxon>Aspergillaceae</taxon>
        <taxon>Aspergillus</taxon>
        <taxon>Aspergillus subgen. Circumdati</taxon>
    </lineage>
</organism>
<dbReference type="EMBL" id="ML735799">
    <property type="protein sequence ID" value="KAE8413758.1"/>
    <property type="molecule type" value="Genomic_DNA"/>
</dbReference>
<evidence type="ECO:0000313" key="2">
    <source>
        <dbReference type="Proteomes" id="UP000325395"/>
    </source>
</evidence>
<evidence type="ECO:0000313" key="1">
    <source>
        <dbReference type="EMBL" id="KAE8413758.1"/>
    </source>
</evidence>
<protein>
    <recommendedName>
        <fullName evidence="3">Secreted protein</fullName>
    </recommendedName>
</protein>
<proteinExistence type="predicted"/>
<sequence length="81" mass="9054">MKVKISALASAKLAGCVAMTPLTKATFRSHRLAVRFYIMARRLPASEKSASGSLCGVLFQFGSMNFSSRSRKRKREREKKN</sequence>
<gene>
    <name evidence="1" type="ORF">BDV36DRAFT_267511</name>
</gene>